<dbReference type="Proteomes" id="UP000230052">
    <property type="component" value="Unassembled WGS sequence"/>
</dbReference>
<dbReference type="InterPro" id="IPR003680">
    <property type="entry name" value="Flavodoxin_fold"/>
</dbReference>
<protein>
    <submittedName>
        <fullName evidence="4">NAD(P)H dehydrogenase</fullName>
    </submittedName>
</protein>
<evidence type="ECO:0000256" key="2">
    <source>
        <dbReference type="ARBA" id="ARBA00023002"/>
    </source>
</evidence>
<dbReference type="GO" id="GO:0005829">
    <property type="term" value="C:cytosol"/>
    <property type="evidence" value="ECO:0007669"/>
    <property type="project" value="TreeGrafter"/>
</dbReference>
<dbReference type="PANTHER" id="PTHR10204">
    <property type="entry name" value="NAD P H OXIDOREDUCTASE-RELATED"/>
    <property type="match status" value="1"/>
</dbReference>
<dbReference type="Gene3D" id="3.40.50.360">
    <property type="match status" value="1"/>
</dbReference>
<proteinExistence type="inferred from homology"/>
<dbReference type="AlphaFoldDB" id="A0A2J0KSJ8"/>
<reference evidence="4 5" key="1">
    <citation type="submission" date="2017-09" db="EMBL/GenBank/DDBJ databases">
        <title>Depth-based differentiation of microbial function through sediment-hosted aquifers and enrichment of novel symbionts in the deep terrestrial subsurface.</title>
        <authorList>
            <person name="Probst A.J."/>
            <person name="Ladd B."/>
            <person name="Jarett J.K."/>
            <person name="Geller-Mcgrath D.E."/>
            <person name="Sieber C.M."/>
            <person name="Emerson J.B."/>
            <person name="Anantharaman K."/>
            <person name="Thomas B.C."/>
            <person name="Malmstrom R."/>
            <person name="Stieglmeier M."/>
            <person name="Klingl A."/>
            <person name="Woyke T."/>
            <person name="Ryan C.M."/>
            <person name="Banfield J.F."/>
        </authorList>
    </citation>
    <scope>NUCLEOTIDE SEQUENCE [LARGE SCALE GENOMIC DNA]</scope>
    <source>
        <strain evidence="4">CG07_land_8_20_14_0_80_42_15</strain>
    </source>
</reference>
<feature type="domain" description="Flavodoxin-like fold" evidence="3">
    <location>
        <begin position="1"/>
        <end position="164"/>
    </location>
</feature>
<evidence type="ECO:0000313" key="4">
    <source>
        <dbReference type="EMBL" id="PIU41501.1"/>
    </source>
</evidence>
<evidence type="ECO:0000259" key="3">
    <source>
        <dbReference type="Pfam" id="PF02525"/>
    </source>
</evidence>
<accession>A0A2J0KSJ8</accession>
<evidence type="ECO:0000256" key="1">
    <source>
        <dbReference type="ARBA" id="ARBA00006252"/>
    </source>
</evidence>
<keyword evidence="2" id="KW-0560">Oxidoreductase</keyword>
<dbReference type="EMBL" id="PEWV01000053">
    <property type="protein sequence ID" value="PIU41501.1"/>
    <property type="molecule type" value="Genomic_DNA"/>
</dbReference>
<evidence type="ECO:0000313" key="5">
    <source>
        <dbReference type="Proteomes" id="UP000230052"/>
    </source>
</evidence>
<dbReference type="GO" id="GO:0003955">
    <property type="term" value="F:NAD(P)H dehydrogenase (quinone) activity"/>
    <property type="evidence" value="ECO:0007669"/>
    <property type="project" value="TreeGrafter"/>
</dbReference>
<dbReference type="SUPFAM" id="SSF52218">
    <property type="entry name" value="Flavoproteins"/>
    <property type="match status" value="1"/>
</dbReference>
<dbReference type="InterPro" id="IPR051545">
    <property type="entry name" value="NAD(P)H_dehydrogenase_qn"/>
</dbReference>
<organism evidence="4 5">
    <name type="scientific">Candidatus Aquitaenariimonas noxiae</name>
    <dbReference type="NCBI Taxonomy" id="1974741"/>
    <lineage>
        <taxon>Bacteria</taxon>
        <taxon>Pseudomonadati</taxon>
        <taxon>Candidatus Omnitrophota</taxon>
        <taxon>Candidatus Aquitaenariimonas</taxon>
    </lineage>
</organism>
<comment type="similarity">
    <text evidence="1">Belongs to the NAD(P)H dehydrogenase (quinone) family.</text>
</comment>
<sequence>MKISVIFGHPRKGSFNHAIAKTAVSALKNNGYEVIFHDLYKEKFDPIVTCGEIAKNSRSNPVIKRYRNEISRADGIVVIHPNWWGQPPAVLKGWLDRVMCAGVAYNFKEGDKGEGVPIGLLKARVGLVFNTSDTRPLREKEVFGDPLETIWKNCIFGLCGVKIFYRKIYSIVVTSTLTQRKDWLEDVRKTVNKYFP</sequence>
<dbReference type="PANTHER" id="PTHR10204:SF34">
    <property type="entry name" value="NAD(P)H DEHYDROGENASE [QUINONE] 1 ISOFORM 1"/>
    <property type="match status" value="1"/>
</dbReference>
<gene>
    <name evidence="4" type="ORF">COS99_05195</name>
</gene>
<comment type="caution">
    <text evidence="4">The sequence shown here is derived from an EMBL/GenBank/DDBJ whole genome shotgun (WGS) entry which is preliminary data.</text>
</comment>
<name>A0A2J0KSJ8_9BACT</name>
<dbReference type="Pfam" id="PF02525">
    <property type="entry name" value="Flavodoxin_2"/>
    <property type="match status" value="1"/>
</dbReference>
<dbReference type="InterPro" id="IPR029039">
    <property type="entry name" value="Flavoprotein-like_sf"/>
</dbReference>